<accession>A0AAN7L7Q3</accession>
<dbReference type="EMBL" id="JAXIOK010000003">
    <property type="protein sequence ID" value="KAK4776002.1"/>
    <property type="molecule type" value="Genomic_DNA"/>
</dbReference>
<evidence type="ECO:0000313" key="8">
    <source>
        <dbReference type="Proteomes" id="UP001345219"/>
    </source>
</evidence>
<dbReference type="AlphaFoldDB" id="A0AAN7L7Q3"/>
<evidence type="ECO:0000256" key="5">
    <source>
        <dbReference type="SAM" id="SignalP"/>
    </source>
</evidence>
<comment type="similarity">
    <text evidence="1">Belongs to the formin-like family. Class-I subfamily.</text>
</comment>
<reference evidence="7 8" key="1">
    <citation type="journal article" date="2023" name="Hortic Res">
        <title>Pangenome of water caltrop reveals structural variations and asymmetric subgenome divergence after allopolyploidization.</title>
        <authorList>
            <person name="Zhang X."/>
            <person name="Chen Y."/>
            <person name="Wang L."/>
            <person name="Yuan Y."/>
            <person name="Fang M."/>
            <person name="Shi L."/>
            <person name="Lu R."/>
            <person name="Comes H.P."/>
            <person name="Ma Y."/>
            <person name="Chen Y."/>
            <person name="Huang G."/>
            <person name="Zhou Y."/>
            <person name="Zheng Z."/>
            <person name="Qiu Y."/>
        </authorList>
    </citation>
    <scope>NUCLEOTIDE SEQUENCE [LARGE SCALE GENOMIC DNA]</scope>
    <source>
        <tissue evidence="7">Roots</tissue>
    </source>
</reference>
<dbReference type="PANTHER" id="PTHR23213:SF338">
    <property type="entry name" value="FORMIN-LIKE PROTEIN 6"/>
    <property type="match status" value="1"/>
</dbReference>
<feature type="compositionally biased region" description="Low complexity" evidence="3">
    <location>
        <begin position="289"/>
        <end position="301"/>
    </location>
</feature>
<keyword evidence="8" id="KW-1185">Reference proteome</keyword>
<dbReference type="SUPFAM" id="SSF101447">
    <property type="entry name" value="Formin homology 2 domain (FH2 domain)"/>
    <property type="match status" value="1"/>
</dbReference>
<evidence type="ECO:0000313" key="7">
    <source>
        <dbReference type="EMBL" id="KAK4776002.1"/>
    </source>
</evidence>
<keyword evidence="4" id="KW-1133">Transmembrane helix</keyword>
<feature type="region of interest" description="Disordered" evidence="3">
    <location>
        <begin position="37"/>
        <end position="104"/>
    </location>
</feature>
<feature type="region of interest" description="Disordered" evidence="3">
    <location>
        <begin position="145"/>
        <end position="165"/>
    </location>
</feature>
<feature type="chain" id="PRO_5042862437" description="Formin-like protein" evidence="5">
    <location>
        <begin position="19"/>
        <end position="911"/>
    </location>
</feature>
<evidence type="ECO:0000256" key="2">
    <source>
        <dbReference type="RuleBase" id="RU361260"/>
    </source>
</evidence>
<dbReference type="InterPro" id="IPR027643">
    <property type="entry name" value="Formin-like_plant"/>
</dbReference>
<dbReference type="PANTHER" id="PTHR23213">
    <property type="entry name" value="FORMIN-RELATED"/>
    <property type="match status" value="1"/>
</dbReference>
<keyword evidence="4" id="KW-0472">Membrane</keyword>
<evidence type="ECO:0000256" key="4">
    <source>
        <dbReference type="SAM" id="Phobius"/>
    </source>
</evidence>
<feature type="domain" description="FH2" evidence="6">
    <location>
        <begin position="467"/>
        <end position="885"/>
    </location>
</feature>
<keyword evidence="4" id="KW-0812">Transmembrane</keyword>
<name>A0AAN7L7Q3_9MYRT</name>
<feature type="signal peptide" evidence="5">
    <location>
        <begin position="1"/>
        <end position="18"/>
    </location>
</feature>
<comment type="caution">
    <text evidence="7">The sequence shown here is derived from an EMBL/GenBank/DDBJ whole genome shotgun (WGS) entry which is preliminary data.</text>
</comment>
<keyword evidence="5" id="KW-0732">Signal</keyword>
<evidence type="ECO:0000259" key="6">
    <source>
        <dbReference type="PROSITE" id="PS51444"/>
    </source>
</evidence>
<feature type="transmembrane region" description="Helical" evidence="4">
    <location>
        <begin position="108"/>
        <end position="130"/>
    </location>
</feature>
<dbReference type="Proteomes" id="UP001345219">
    <property type="component" value="Chromosome 18"/>
</dbReference>
<feature type="compositionally biased region" description="Low complexity" evidence="3">
    <location>
        <begin position="453"/>
        <end position="467"/>
    </location>
</feature>
<sequence length="911" mass="99364">MKGHQLSFLLALTILSLPFQSTPQALLLSQRRILHQPLFPPPESPPPLPPTSPQFPDPDQPFFPEVPGSAGTQQPQNQPPPSPPASIANGIAAPIPTTTQPAKPTKKVAIVISVGIVTLGMLSALAFFLYRHRVRHPVEAQKLVGPQGSGRFEHESRTTMGASSQQSNFLYIGTVEPSANGSTARSVSDGNASWSGTSGGAKVSPYRKPNSMKMSERYRPSPELQPLPPLPRPLMEKLDHPAPISPPSSSDEDDDECRGTGFYTPNGSSVSNEENFYTPNPRQNHRNKVSSNISNSCNSTSALAPNFKRTPPRSRFSASSPEMKHVIIPSIRQIVPPSVPLSPRPESSARPTGAQEIPQSIPSPRKRPTFAPTPPSQVSRTPPPPPPPPPPPRPVPSPPPRPPPLGTNPAVAKKLEIVGSSGSTRSPQESPGSKSGTATAKTSPGSQKVSTLEGNNNSGGSSEGQNGDYSNDGRPKLKPLHWDKVRATSDRATVWDQLRPSSFQLNEDMMETLFGCNSTGSASKEAPRRSVLPQVEQENRVLDPKKSQNIAILLRALNVTRDEVSQALLDGRPESLGPELLETLVKMAPTKEEEIKLRAYDGDISKLGTAERFLKQVLDIPFAFKRVEAMLYMANFDMEAKYLRKSFETLEVASDELRKSQLFLKILEAVLRTGNRMNVGTNRGDAKAFKLDTLLKLVDIKGTDGKTTLLHFVVQEIIRSEVESANTNDDGISKLKEENFRKQGLQLVASLSRDLGNVKKAAGMDSDVLNSYVTKLEMGLEKVRNVLQYEKPEMSGKLFGSVKAFLGKAEEEIARIKEDERNALSLVKEATEYFHGDAAKEEAHPFRIFVIVRDFLSVLDHVCKDVENMQERAVMGSSRSFGISSTAASLPVLNRYNISDTRSSDEESSSA</sequence>
<dbReference type="SMART" id="SM00498">
    <property type="entry name" value="FH2"/>
    <property type="match status" value="1"/>
</dbReference>
<feature type="compositionally biased region" description="Polar residues" evidence="3">
    <location>
        <begin position="420"/>
        <end position="452"/>
    </location>
</feature>
<dbReference type="InterPro" id="IPR015425">
    <property type="entry name" value="FH2_Formin"/>
</dbReference>
<evidence type="ECO:0000256" key="3">
    <source>
        <dbReference type="SAM" id="MobiDB-lite"/>
    </source>
</evidence>
<feature type="compositionally biased region" description="Polar residues" evidence="3">
    <location>
        <begin position="263"/>
        <end position="282"/>
    </location>
</feature>
<feature type="compositionally biased region" description="Pro residues" evidence="3">
    <location>
        <begin position="223"/>
        <end position="232"/>
    </location>
</feature>
<proteinExistence type="inferred from homology"/>
<evidence type="ECO:0000256" key="1">
    <source>
        <dbReference type="ARBA" id="ARBA00025793"/>
    </source>
</evidence>
<dbReference type="GO" id="GO:0045010">
    <property type="term" value="P:actin nucleation"/>
    <property type="evidence" value="ECO:0007669"/>
    <property type="project" value="InterPro"/>
</dbReference>
<feature type="compositionally biased region" description="Low complexity" evidence="3">
    <location>
        <begin position="85"/>
        <end position="104"/>
    </location>
</feature>
<dbReference type="GO" id="GO:0051015">
    <property type="term" value="F:actin filament binding"/>
    <property type="evidence" value="ECO:0007669"/>
    <property type="project" value="InterPro"/>
</dbReference>
<feature type="compositionally biased region" description="Pro residues" evidence="3">
    <location>
        <begin position="371"/>
        <end position="406"/>
    </location>
</feature>
<gene>
    <name evidence="7" type="ORF">SAY87_023963</name>
</gene>
<dbReference type="Pfam" id="PF02181">
    <property type="entry name" value="FH2"/>
    <property type="match status" value="1"/>
</dbReference>
<organism evidence="7 8">
    <name type="scientific">Trapa incisa</name>
    <dbReference type="NCBI Taxonomy" id="236973"/>
    <lineage>
        <taxon>Eukaryota</taxon>
        <taxon>Viridiplantae</taxon>
        <taxon>Streptophyta</taxon>
        <taxon>Embryophyta</taxon>
        <taxon>Tracheophyta</taxon>
        <taxon>Spermatophyta</taxon>
        <taxon>Magnoliopsida</taxon>
        <taxon>eudicotyledons</taxon>
        <taxon>Gunneridae</taxon>
        <taxon>Pentapetalae</taxon>
        <taxon>rosids</taxon>
        <taxon>malvids</taxon>
        <taxon>Myrtales</taxon>
        <taxon>Lythraceae</taxon>
        <taxon>Trapa</taxon>
    </lineage>
</organism>
<dbReference type="Gene3D" id="1.20.58.2220">
    <property type="entry name" value="Formin, FH2 domain"/>
    <property type="match status" value="1"/>
</dbReference>
<protein>
    <recommendedName>
        <fullName evidence="2">Formin-like protein</fullName>
    </recommendedName>
</protein>
<dbReference type="InterPro" id="IPR042201">
    <property type="entry name" value="FH2_Formin_sf"/>
</dbReference>
<feature type="compositionally biased region" description="Pro residues" evidence="3">
    <location>
        <begin position="38"/>
        <end position="61"/>
    </location>
</feature>
<feature type="region of interest" description="Disordered" evidence="3">
    <location>
        <begin position="179"/>
        <end position="478"/>
    </location>
</feature>
<dbReference type="PROSITE" id="PS51444">
    <property type="entry name" value="FH2"/>
    <property type="match status" value="1"/>
</dbReference>
<feature type="compositionally biased region" description="Polar residues" evidence="3">
    <location>
        <begin position="179"/>
        <end position="196"/>
    </location>
</feature>